<reference evidence="3 4" key="1">
    <citation type="submission" date="2023-07" db="EMBL/GenBank/DDBJ databases">
        <title>Sequencing the genomes of 1000 actinobacteria strains.</title>
        <authorList>
            <person name="Klenk H.-P."/>
        </authorList>
    </citation>
    <scope>NUCLEOTIDE SEQUENCE [LARGE SCALE GENOMIC DNA]</scope>
    <source>
        <strain evidence="3 4">DSM 44709</strain>
    </source>
</reference>
<evidence type="ECO:0000313" key="3">
    <source>
        <dbReference type="EMBL" id="MDQ0366926.1"/>
    </source>
</evidence>
<keyword evidence="2" id="KW-0472">Membrane</keyword>
<keyword evidence="4" id="KW-1185">Reference proteome</keyword>
<name>A0AAE3W063_9ACTN</name>
<protein>
    <submittedName>
        <fullName evidence="3">Uncharacterized protein</fullName>
    </submittedName>
</protein>
<organism evidence="3 4">
    <name type="scientific">Catenuloplanes indicus</name>
    <dbReference type="NCBI Taxonomy" id="137267"/>
    <lineage>
        <taxon>Bacteria</taxon>
        <taxon>Bacillati</taxon>
        <taxon>Actinomycetota</taxon>
        <taxon>Actinomycetes</taxon>
        <taxon>Micromonosporales</taxon>
        <taxon>Micromonosporaceae</taxon>
        <taxon>Catenuloplanes</taxon>
    </lineage>
</organism>
<sequence>MPTPVTGSAFRPEITRVPIPHQQYSPAPPAAGRRGAAAEPWLLLAGAVAGGCIAAAVLHTTARRSPAHVPARTGTALHVPVTGDSAPAPAVLRLAWITPRLVAARALSARPELKAAVLGGFVAAALTAAVPLMMLQGLPTQPGTRVLTAGWTMLIGWTMWHLKAVMQATVNTRTGFLADAIPAEDLMRRTIEIAGDLERQLEEAVTETAHLSQANAKKFARYNRAQDFFGLSILAAAAAFNATLAGGW</sequence>
<accession>A0AAE3W063</accession>
<gene>
    <name evidence="3" type="ORF">J2S42_003595</name>
</gene>
<comment type="caution">
    <text evidence="3">The sequence shown here is derived from an EMBL/GenBank/DDBJ whole genome shotgun (WGS) entry which is preliminary data.</text>
</comment>
<dbReference type="AlphaFoldDB" id="A0AAE3W063"/>
<dbReference type="Proteomes" id="UP001240236">
    <property type="component" value="Unassembled WGS sequence"/>
</dbReference>
<evidence type="ECO:0000313" key="4">
    <source>
        <dbReference type="Proteomes" id="UP001240236"/>
    </source>
</evidence>
<feature type="region of interest" description="Disordered" evidence="1">
    <location>
        <begin position="1"/>
        <end position="32"/>
    </location>
</feature>
<feature type="transmembrane region" description="Helical" evidence="2">
    <location>
        <begin position="146"/>
        <end position="166"/>
    </location>
</feature>
<feature type="transmembrane region" description="Helical" evidence="2">
    <location>
        <begin position="228"/>
        <end position="247"/>
    </location>
</feature>
<proteinExistence type="predicted"/>
<keyword evidence="2" id="KW-1133">Transmembrane helix</keyword>
<feature type="transmembrane region" description="Helical" evidence="2">
    <location>
        <begin position="115"/>
        <end position="134"/>
    </location>
</feature>
<keyword evidence="2" id="KW-0812">Transmembrane</keyword>
<evidence type="ECO:0000256" key="1">
    <source>
        <dbReference type="SAM" id="MobiDB-lite"/>
    </source>
</evidence>
<dbReference type="RefSeq" id="WP_307240610.1">
    <property type="nucleotide sequence ID" value="NZ_JAUSUZ010000001.1"/>
</dbReference>
<feature type="transmembrane region" description="Helical" evidence="2">
    <location>
        <begin position="41"/>
        <end position="62"/>
    </location>
</feature>
<dbReference type="EMBL" id="JAUSUZ010000001">
    <property type="protein sequence ID" value="MDQ0366926.1"/>
    <property type="molecule type" value="Genomic_DNA"/>
</dbReference>
<evidence type="ECO:0000256" key="2">
    <source>
        <dbReference type="SAM" id="Phobius"/>
    </source>
</evidence>